<sequence length="691" mass="75058">MRVKISAILFALGLCALSISTSLAVQPVHWKISGVQDWQKTDRDSIGITGEGRVVLNRGHSRISGFEGLTVWDILETGGRTFVATGDQGTLYQITSGGKAEKVLSILQPEITAMGTNQRGDLFLGGAPDGAIYKVSGKEANLFVDLPENYIWAILPWGSSDLMVATGNAGKLYRVKSNGEASLFVDTEASHISGLIPLEGGELLATTEGPGRLLKINARGDIEVLYEAGQPEVRSPCRDEDGAIYFVVNPAKADKVRGQVMRLSPTGAVEKLWEALSGYAYDLHIDGQQNLWVSTGGGKDSGTVVRIQVDAPDQWTEVVRLPEPQITSMSMSGGVPVWVGTGGLGRVYALEASEAPQGVVHSTIEDAGSNARWGSLSLAPGPNPNSVRVYTRSGNTRDPDKTWSEWQRVPLQGIRGLVPSPAARFLQWKLELGSAASEVSEVDVVYLPANRPPRIQNLSVSELGAPLERGLDRASLNPVGQSLPGGLRIEFQPGAGNGRKDRESANDAEASWVRRFRSVTWKGTDPNKDKLKYDLSLKASDESRWNPVARDLTGPPWVWDSATVPDGWYQVQVEANDGEENQSEQTLRARRSSEPFLVDNTPPEFSSLSFEGSQITGTVSDKMSTIKSIEYSLDGETWRRVFPEDGIPDMSRESFKIQISTSLESGSYTLVVRAFDEAGNLGAGRLEFRKR</sequence>
<evidence type="ECO:0000256" key="1">
    <source>
        <dbReference type="SAM" id="MobiDB-lite"/>
    </source>
</evidence>
<dbReference type="SUPFAM" id="SSF63829">
    <property type="entry name" value="Calcium-dependent phosphotriesterase"/>
    <property type="match status" value="1"/>
</dbReference>
<feature type="region of interest" description="Disordered" evidence="1">
    <location>
        <begin position="484"/>
        <end position="507"/>
    </location>
</feature>
<keyword evidence="2" id="KW-0732">Signal</keyword>
<dbReference type="Gene3D" id="2.130.10.10">
    <property type="entry name" value="YVTN repeat-like/Quinoprotein amine dehydrogenase"/>
    <property type="match status" value="1"/>
</dbReference>
<name>A0A7Y2H2G2_UNCEI</name>
<dbReference type="AlphaFoldDB" id="A0A7Y2H2G2"/>
<feature type="signal peptide" evidence="2">
    <location>
        <begin position="1"/>
        <end position="24"/>
    </location>
</feature>
<evidence type="ECO:0000256" key="2">
    <source>
        <dbReference type="SAM" id="SignalP"/>
    </source>
</evidence>
<comment type="caution">
    <text evidence="3">The sequence shown here is derived from an EMBL/GenBank/DDBJ whole genome shotgun (WGS) entry which is preliminary data.</text>
</comment>
<reference evidence="3 4" key="1">
    <citation type="submission" date="2020-03" db="EMBL/GenBank/DDBJ databases">
        <title>Metabolic flexibility allows generalist bacteria to become dominant in a frequently disturbed ecosystem.</title>
        <authorList>
            <person name="Chen Y.-J."/>
            <person name="Leung P.M."/>
            <person name="Bay S.K."/>
            <person name="Hugenholtz P."/>
            <person name="Kessler A.J."/>
            <person name="Shelley G."/>
            <person name="Waite D.W."/>
            <person name="Cook P.L."/>
            <person name="Greening C."/>
        </authorList>
    </citation>
    <scope>NUCLEOTIDE SEQUENCE [LARGE SCALE GENOMIC DNA]</scope>
    <source>
        <strain evidence="3">SS_bin_28</strain>
    </source>
</reference>
<gene>
    <name evidence="3" type="ORF">HKN21_07980</name>
</gene>
<dbReference type="Proteomes" id="UP000547674">
    <property type="component" value="Unassembled WGS sequence"/>
</dbReference>
<dbReference type="Gene3D" id="2.60.40.650">
    <property type="match status" value="1"/>
</dbReference>
<accession>A0A7Y2H2G2</accession>
<organism evidence="3 4">
    <name type="scientific">Eiseniibacteriota bacterium</name>
    <dbReference type="NCBI Taxonomy" id="2212470"/>
    <lineage>
        <taxon>Bacteria</taxon>
        <taxon>Candidatus Eiseniibacteriota</taxon>
    </lineage>
</organism>
<feature type="chain" id="PRO_5030913740" evidence="2">
    <location>
        <begin position="25"/>
        <end position="691"/>
    </location>
</feature>
<dbReference type="EMBL" id="JABDJR010000314">
    <property type="protein sequence ID" value="NNF06683.1"/>
    <property type="molecule type" value="Genomic_DNA"/>
</dbReference>
<evidence type="ECO:0000313" key="4">
    <source>
        <dbReference type="Proteomes" id="UP000547674"/>
    </source>
</evidence>
<protein>
    <submittedName>
        <fullName evidence="3">Uncharacterized protein</fullName>
    </submittedName>
</protein>
<proteinExistence type="predicted"/>
<dbReference type="InterPro" id="IPR015943">
    <property type="entry name" value="WD40/YVTN_repeat-like_dom_sf"/>
</dbReference>
<evidence type="ECO:0000313" key="3">
    <source>
        <dbReference type="EMBL" id="NNF06683.1"/>
    </source>
</evidence>